<evidence type="ECO:0008006" key="3">
    <source>
        <dbReference type="Google" id="ProtNLM"/>
    </source>
</evidence>
<evidence type="ECO:0000313" key="1">
    <source>
        <dbReference type="EMBL" id="KIM40976.1"/>
    </source>
</evidence>
<dbReference type="OrthoDB" id="2886395at2759"/>
<gene>
    <name evidence="1" type="ORF">M413DRAFT_28079</name>
</gene>
<evidence type="ECO:0000313" key="2">
    <source>
        <dbReference type="Proteomes" id="UP000053424"/>
    </source>
</evidence>
<dbReference type="AlphaFoldDB" id="A0A0C3CBI4"/>
<organism evidence="1 2">
    <name type="scientific">Hebeloma cylindrosporum</name>
    <dbReference type="NCBI Taxonomy" id="76867"/>
    <lineage>
        <taxon>Eukaryota</taxon>
        <taxon>Fungi</taxon>
        <taxon>Dikarya</taxon>
        <taxon>Basidiomycota</taxon>
        <taxon>Agaricomycotina</taxon>
        <taxon>Agaricomycetes</taxon>
        <taxon>Agaricomycetidae</taxon>
        <taxon>Agaricales</taxon>
        <taxon>Agaricineae</taxon>
        <taxon>Hymenogastraceae</taxon>
        <taxon>Hebeloma</taxon>
    </lineage>
</organism>
<dbReference type="HOGENOM" id="CLU_1461487_0_0_1"/>
<dbReference type="EMBL" id="KN831781">
    <property type="protein sequence ID" value="KIM40976.1"/>
    <property type="molecule type" value="Genomic_DNA"/>
</dbReference>
<protein>
    <recommendedName>
        <fullName evidence="3">BTB domain-containing protein</fullName>
    </recommendedName>
</protein>
<keyword evidence="2" id="KW-1185">Reference proteome</keyword>
<sequence>MLEFPNGTNATNAMTERDPLKLPDKAEEFRALCWGVYAGPIETQNQNNTASFKFRTVLDLLSISHKYQFDSCEQWAVHMLLEHFTILSATDGTNQSLDDETLFRNSDLEETLRLFVRLDQPKPREAVERSYMRRFKSNPPPSIPRSLALAEELDSCSLQGLILLPPGHNQRSLPTPLFHSVRSSR</sequence>
<dbReference type="Proteomes" id="UP000053424">
    <property type="component" value="Unassembled WGS sequence"/>
</dbReference>
<reference evidence="1 2" key="1">
    <citation type="submission" date="2014-04" db="EMBL/GenBank/DDBJ databases">
        <authorList>
            <consortium name="DOE Joint Genome Institute"/>
            <person name="Kuo A."/>
            <person name="Gay G."/>
            <person name="Dore J."/>
            <person name="Kohler A."/>
            <person name="Nagy L.G."/>
            <person name="Floudas D."/>
            <person name="Copeland A."/>
            <person name="Barry K.W."/>
            <person name="Cichocki N."/>
            <person name="Veneault-Fourrey C."/>
            <person name="LaButti K."/>
            <person name="Lindquist E.A."/>
            <person name="Lipzen A."/>
            <person name="Lundell T."/>
            <person name="Morin E."/>
            <person name="Murat C."/>
            <person name="Sun H."/>
            <person name="Tunlid A."/>
            <person name="Henrissat B."/>
            <person name="Grigoriev I.V."/>
            <person name="Hibbett D.S."/>
            <person name="Martin F."/>
            <person name="Nordberg H.P."/>
            <person name="Cantor M.N."/>
            <person name="Hua S.X."/>
        </authorList>
    </citation>
    <scope>NUCLEOTIDE SEQUENCE [LARGE SCALE GENOMIC DNA]</scope>
    <source>
        <strain evidence="2">h7</strain>
    </source>
</reference>
<accession>A0A0C3CBI4</accession>
<name>A0A0C3CBI4_HEBCY</name>
<proteinExistence type="predicted"/>
<reference evidence="2" key="2">
    <citation type="submission" date="2015-01" db="EMBL/GenBank/DDBJ databases">
        <title>Evolutionary Origins and Diversification of the Mycorrhizal Mutualists.</title>
        <authorList>
            <consortium name="DOE Joint Genome Institute"/>
            <consortium name="Mycorrhizal Genomics Consortium"/>
            <person name="Kohler A."/>
            <person name="Kuo A."/>
            <person name="Nagy L.G."/>
            <person name="Floudas D."/>
            <person name="Copeland A."/>
            <person name="Barry K.W."/>
            <person name="Cichocki N."/>
            <person name="Veneault-Fourrey C."/>
            <person name="LaButti K."/>
            <person name="Lindquist E.A."/>
            <person name="Lipzen A."/>
            <person name="Lundell T."/>
            <person name="Morin E."/>
            <person name="Murat C."/>
            <person name="Riley R."/>
            <person name="Ohm R."/>
            <person name="Sun H."/>
            <person name="Tunlid A."/>
            <person name="Henrissat B."/>
            <person name="Grigoriev I.V."/>
            <person name="Hibbett D.S."/>
            <person name="Martin F."/>
        </authorList>
    </citation>
    <scope>NUCLEOTIDE SEQUENCE [LARGE SCALE GENOMIC DNA]</scope>
    <source>
        <strain evidence="2">h7</strain>
    </source>
</reference>